<dbReference type="GO" id="GO:0006457">
    <property type="term" value="P:protein folding"/>
    <property type="evidence" value="ECO:0007669"/>
    <property type="project" value="InterPro"/>
</dbReference>
<dbReference type="Proteomes" id="UP000193920">
    <property type="component" value="Unassembled WGS sequence"/>
</dbReference>
<dbReference type="Pfam" id="PF00226">
    <property type="entry name" value="DnaJ"/>
    <property type="match status" value="1"/>
</dbReference>
<dbReference type="Gene3D" id="1.10.287.110">
    <property type="entry name" value="DnaJ domain"/>
    <property type="match status" value="1"/>
</dbReference>
<feature type="compositionally biased region" description="Polar residues" evidence="6">
    <location>
        <begin position="862"/>
        <end position="877"/>
    </location>
</feature>
<dbReference type="InterPro" id="IPR001623">
    <property type="entry name" value="DnaJ_domain"/>
</dbReference>
<evidence type="ECO:0000259" key="8">
    <source>
        <dbReference type="PROSITE" id="PS51188"/>
    </source>
</evidence>
<feature type="region of interest" description="Disordered" evidence="6">
    <location>
        <begin position="984"/>
        <end position="1032"/>
    </location>
</feature>
<evidence type="ECO:0000256" key="2">
    <source>
        <dbReference type="ARBA" id="ARBA00022737"/>
    </source>
</evidence>
<feature type="region of interest" description="Disordered" evidence="6">
    <location>
        <begin position="852"/>
        <end position="879"/>
    </location>
</feature>
<keyword evidence="2" id="KW-0677">Repeat</keyword>
<feature type="compositionally biased region" description="Low complexity" evidence="6">
    <location>
        <begin position="696"/>
        <end position="710"/>
    </location>
</feature>
<dbReference type="GO" id="GO:0008270">
    <property type="term" value="F:zinc ion binding"/>
    <property type="evidence" value="ECO:0007669"/>
    <property type="project" value="UniProtKB-KW"/>
</dbReference>
<keyword evidence="3 5" id="KW-0863">Zinc-finger</keyword>
<feature type="region of interest" description="Disordered" evidence="6">
    <location>
        <begin position="494"/>
        <end position="657"/>
    </location>
</feature>
<feature type="compositionally biased region" description="Polar residues" evidence="6">
    <location>
        <begin position="594"/>
        <end position="615"/>
    </location>
</feature>
<dbReference type="CDD" id="cd10719">
    <property type="entry name" value="DnaJ_zf"/>
    <property type="match status" value="1"/>
</dbReference>
<feature type="compositionally biased region" description="Low complexity" evidence="6">
    <location>
        <begin position="631"/>
        <end position="657"/>
    </location>
</feature>
<feature type="zinc finger region" description="CR-type" evidence="5">
    <location>
        <begin position="167"/>
        <end position="241"/>
    </location>
</feature>
<feature type="compositionally biased region" description="Low complexity" evidence="6">
    <location>
        <begin position="571"/>
        <end position="581"/>
    </location>
</feature>
<dbReference type="InterPro" id="IPR036869">
    <property type="entry name" value="J_dom_sf"/>
</dbReference>
<feature type="compositionally biased region" description="Low complexity" evidence="6">
    <location>
        <begin position="852"/>
        <end position="861"/>
    </location>
</feature>
<dbReference type="AlphaFoldDB" id="A0A1Y2AVC4"/>
<evidence type="ECO:0000313" key="9">
    <source>
        <dbReference type="EMBL" id="ORY26553.1"/>
    </source>
</evidence>
<feature type="compositionally biased region" description="Polar residues" evidence="6">
    <location>
        <begin position="538"/>
        <end position="552"/>
    </location>
</feature>
<keyword evidence="10" id="KW-1185">Reference proteome</keyword>
<evidence type="ECO:0000259" key="7">
    <source>
        <dbReference type="PROSITE" id="PS50076"/>
    </source>
</evidence>
<name>A0A1Y2AVC4_9FUNG</name>
<proteinExistence type="predicted"/>
<feature type="compositionally biased region" description="Polar residues" evidence="6">
    <location>
        <begin position="386"/>
        <end position="396"/>
    </location>
</feature>
<keyword evidence="1 5" id="KW-0479">Metal-binding</keyword>
<feature type="compositionally biased region" description="Low complexity" evidence="6">
    <location>
        <begin position="523"/>
        <end position="537"/>
    </location>
</feature>
<dbReference type="Gene3D" id="2.10.230.10">
    <property type="entry name" value="Heat shock protein DnaJ, cysteine-rich domain"/>
    <property type="match status" value="1"/>
</dbReference>
<feature type="region of interest" description="Disordered" evidence="6">
    <location>
        <begin position="386"/>
        <end position="446"/>
    </location>
</feature>
<evidence type="ECO:0000256" key="3">
    <source>
        <dbReference type="ARBA" id="ARBA00022771"/>
    </source>
</evidence>
<dbReference type="Gene3D" id="2.60.260.20">
    <property type="entry name" value="Urease metallochaperone UreE, N-terminal domain"/>
    <property type="match status" value="2"/>
</dbReference>
<dbReference type="OrthoDB" id="550424at2759"/>
<dbReference type="GO" id="GO:0051082">
    <property type="term" value="F:unfolded protein binding"/>
    <property type="evidence" value="ECO:0007669"/>
    <property type="project" value="InterPro"/>
</dbReference>
<dbReference type="CDD" id="cd10747">
    <property type="entry name" value="DnaJ_C"/>
    <property type="match status" value="1"/>
</dbReference>
<evidence type="ECO:0000256" key="6">
    <source>
        <dbReference type="SAM" id="MobiDB-lite"/>
    </source>
</evidence>
<dbReference type="PROSITE" id="PS51188">
    <property type="entry name" value="ZF_CR"/>
    <property type="match status" value="1"/>
</dbReference>
<dbReference type="InterPro" id="IPR008971">
    <property type="entry name" value="HSP40/DnaJ_pept-bd"/>
</dbReference>
<evidence type="ECO:0000256" key="1">
    <source>
        <dbReference type="ARBA" id="ARBA00022723"/>
    </source>
</evidence>
<feature type="compositionally biased region" description="Low complexity" evidence="6">
    <location>
        <begin position="984"/>
        <end position="1007"/>
    </location>
</feature>
<evidence type="ECO:0000256" key="4">
    <source>
        <dbReference type="ARBA" id="ARBA00022833"/>
    </source>
</evidence>
<dbReference type="PROSITE" id="PS50076">
    <property type="entry name" value="DNAJ_2"/>
    <property type="match status" value="1"/>
</dbReference>
<comment type="caution">
    <text evidence="9">The sequence shown here is derived from an EMBL/GenBank/DDBJ whole genome shotgun (WGS) entry which is preliminary data.</text>
</comment>
<feature type="domain" description="CR-type" evidence="8">
    <location>
        <begin position="167"/>
        <end position="241"/>
    </location>
</feature>
<dbReference type="EMBL" id="MCOG01000201">
    <property type="protein sequence ID" value="ORY26553.1"/>
    <property type="molecule type" value="Genomic_DNA"/>
</dbReference>
<dbReference type="PANTHER" id="PTHR43888">
    <property type="entry name" value="DNAJ-LIKE-2, ISOFORM A-RELATED"/>
    <property type="match status" value="1"/>
</dbReference>
<dbReference type="SUPFAM" id="SSF49493">
    <property type="entry name" value="HSP40/DnaJ peptide-binding domain"/>
    <property type="match status" value="2"/>
</dbReference>
<evidence type="ECO:0008006" key="11">
    <source>
        <dbReference type="Google" id="ProtNLM"/>
    </source>
</evidence>
<dbReference type="SUPFAM" id="SSF46565">
    <property type="entry name" value="Chaperone J-domain"/>
    <property type="match status" value="1"/>
</dbReference>
<feature type="domain" description="J" evidence="7">
    <location>
        <begin position="8"/>
        <end position="71"/>
    </location>
</feature>
<dbReference type="GO" id="GO:0030544">
    <property type="term" value="F:Hsp70 protein binding"/>
    <property type="evidence" value="ECO:0007669"/>
    <property type="project" value="InterPro"/>
</dbReference>
<dbReference type="InterPro" id="IPR036410">
    <property type="entry name" value="HSP_DnaJ_Cys-rich_dom_sf"/>
</dbReference>
<keyword evidence="4 5" id="KW-0862">Zinc</keyword>
<dbReference type="InterPro" id="IPR002939">
    <property type="entry name" value="DnaJ_C"/>
</dbReference>
<feature type="compositionally biased region" description="Low complexity" evidence="6">
    <location>
        <begin position="764"/>
        <end position="777"/>
    </location>
</feature>
<evidence type="ECO:0000256" key="5">
    <source>
        <dbReference type="PROSITE-ProRule" id="PRU00546"/>
    </source>
</evidence>
<dbReference type="Pfam" id="PF01556">
    <property type="entry name" value="DnaJ_C"/>
    <property type="match status" value="1"/>
</dbReference>
<dbReference type="FunFam" id="2.60.260.20:FF:000003">
    <property type="entry name" value="DnaJ subfamily A member 2"/>
    <property type="match status" value="1"/>
</dbReference>
<reference evidence="9 10" key="1">
    <citation type="submission" date="2016-08" db="EMBL/GenBank/DDBJ databases">
        <title>A Parts List for Fungal Cellulosomes Revealed by Comparative Genomics.</title>
        <authorList>
            <consortium name="DOE Joint Genome Institute"/>
            <person name="Haitjema C.H."/>
            <person name="Gilmore S.P."/>
            <person name="Henske J.K."/>
            <person name="Solomon K.V."/>
            <person name="De Groot R."/>
            <person name="Kuo A."/>
            <person name="Mondo S.J."/>
            <person name="Salamov A.A."/>
            <person name="Labutti K."/>
            <person name="Zhao Z."/>
            <person name="Chiniquy J."/>
            <person name="Barry K."/>
            <person name="Brewer H.M."/>
            <person name="Purvine S.O."/>
            <person name="Wright A.T."/>
            <person name="Boxma B."/>
            <person name="Van Alen T."/>
            <person name="Hackstein J.H."/>
            <person name="Baker S.E."/>
            <person name="Grigoriev I.V."/>
            <person name="O'Malley M.A."/>
        </authorList>
    </citation>
    <scope>NUCLEOTIDE SEQUENCE [LARGE SCALE GENOMIC DNA]</scope>
    <source>
        <strain evidence="9 10">G1</strain>
    </source>
</reference>
<protein>
    <recommendedName>
        <fullName evidence="11">DnaJ-domain-containing protein</fullName>
    </recommendedName>
</protein>
<dbReference type="SUPFAM" id="SSF57938">
    <property type="entry name" value="DnaJ/Hsp40 cysteine-rich domain"/>
    <property type="match status" value="1"/>
</dbReference>
<gene>
    <name evidence="9" type="ORF">LY90DRAFT_103320</name>
</gene>
<evidence type="ECO:0000313" key="10">
    <source>
        <dbReference type="Proteomes" id="UP000193920"/>
    </source>
</evidence>
<feature type="compositionally biased region" description="Basic and acidic residues" evidence="6">
    <location>
        <begin position="400"/>
        <end position="418"/>
    </location>
</feature>
<dbReference type="SMART" id="SM00271">
    <property type="entry name" value="DnaJ"/>
    <property type="match status" value="1"/>
</dbReference>
<organism evidence="9 10">
    <name type="scientific">Neocallimastix californiae</name>
    <dbReference type="NCBI Taxonomy" id="1754190"/>
    <lineage>
        <taxon>Eukaryota</taxon>
        <taxon>Fungi</taxon>
        <taxon>Fungi incertae sedis</taxon>
        <taxon>Chytridiomycota</taxon>
        <taxon>Chytridiomycota incertae sedis</taxon>
        <taxon>Neocallimastigomycetes</taxon>
        <taxon>Neocallimastigales</taxon>
        <taxon>Neocallimastigaceae</taxon>
        <taxon>Neocallimastix</taxon>
    </lineage>
</organism>
<dbReference type="InterPro" id="IPR044713">
    <property type="entry name" value="DNJA1/2-like"/>
</dbReference>
<dbReference type="InterPro" id="IPR001305">
    <property type="entry name" value="HSP_DnaJ_Cys-rich_dom"/>
</dbReference>
<dbReference type="STRING" id="1754190.A0A1Y2AVC4"/>
<feature type="compositionally biased region" description="Low complexity" evidence="6">
    <location>
        <begin position="423"/>
        <end position="440"/>
    </location>
</feature>
<feature type="region of interest" description="Disordered" evidence="6">
    <location>
        <begin position="694"/>
        <end position="777"/>
    </location>
</feature>
<sequence>MSNLNKLEFYKLFNIDKINFNESDLKKAYYRLSLKYQPEKGSKMGDMIKYVNKAYEILSNSEKRKIYNEHGMEAFNGVEIKDEYLKFIEKSSPHKKLNDFEVSIFDDLNESSLFRYDESSEDLTNDVLNYSYLSTGVKYEEEEVVGDILPKLNNYKIDVTLEELYRGCEKQIEIQRKIICPECFGNNETYVVCDSCLGSGVTYNVNFEQELPCKDCSGYGKRKVIREKCSNCNGEVTIYESKNLVAHIRPGMKHNEKIIFKGEGDQSLQSPPEDIVAYINVLPHPQYSYSGNDLIINVKITLKEALCGLRRRIKFLDGSYLSIMTNPGEVITPNSVKSYKHKGLIKNVGSKVKGNLKIKFHVQFPENNWTSLEDIKILENILGKSSSDKSMTNENKYLSVKREHTKREYHLEKRKDYPSPETSLSSLSINSSGSSNSNNSTGVKKLQHKKSVIDTFYQCDIEAEGEKMPRTISVVDPSKLKEINPPRTVSVIDSVIMPLPGDNSMSSYNDDDEEIENYSEVNPSPSMSLRRSPLSKPIQTSTPTPTPAQNPIATPKPNSPLAPLTPSKMNSSSSSPSSSSSIPVPTMPIPAVPTTMNNSLPPHKSNPTVTHSMVNSSSIPVPTMPIPPVPSKANSLTSSSASISSSSSNTNTTTTASNNKMLVNRSSSVKSVKKHHKSVMVRSASLKNIKTTMALNNSNNNNTNSNNNKTSPKHNNIKVTHNPMSGRVSPSPMSGRVSPNPMSGRVSPNPMSGRVSPNPMSGRVSPSPMSSVKVSTPMTTKVTTNPISIKASPTKIIPNQMNDKVLPSPMSAKIISNPMSAKLSTSPLSAKVLPSPMSIDVDVDVNVKATPVSSSISTSPSHKATQPSIKTSPSHKATQPVIKTKTSQNLQAVRRNDDKGVIYTNEETFKTIKVVPNKTAVVINKNVKSPKELELAECNNKKVIDNSKNEFVPPPLPPFPKITNKHLNHTRSSSLEHNYFKNSYNFTSNNNNNNNNTNSNTTNNSNTLPSKGNILKHSNTFHSKERSPKSSAAAMNFGHRSNTMELINYSHSHKNQNI</sequence>
<accession>A0A1Y2AVC4</accession>
<dbReference type="CDD" id="cd06257">
    <property type="entry name" value="DnaJ"/>
    <property type="match status" value="1"/>
</dbReference>